<organism evidence="5 6">
    <name type="scientific">Linnemannia schmuckeri</name>
    <dbReference type="NCBI Taxonomy" id="64567"/>
    <lineage>
        <taxon>Eukaryota</taxon>
        <taxon>Fungi</taxon>
        <taxon>Fungi incertae sedis</taxon>
        <taxon>Mucoromycota</taxon>
        <taxon>Mortierellomycotina</taxon>
        <taxon>Mortierellomycetes</taxon>
        <taxon>Mortierellales</taxon>
        <taxon>Mortierellaceae</taxon>
        <taxon>Linnemannia</taxon>
    </lineage>
</organism>
<evidence type="ECO:0000259" key="4">
    <source>
        <dbReference type="SMART" id="SM01328"/>
    </source>
</evidence>
<dbReference type="OrthoDB" id="8121437at2759"/>
<dbReference type="EMBL" id="JAAAUQ010001758">
    <property type="protein sequence ID" value="KAF9134255.1"/>
    <property type="molecule type" value="Genomic_DNA"/>
</dbReference>
<dbReference type="AlphaFoldDB" id="A0A9P5RM81"/>
<name>A0A9P5RM81_9FUNG</name>
<reference evidence="5" key="1">
    <citation type="journal article" date="2020" name="Fungal Divers.">
        <title>Resolving the Mortierellaceae phylogeny through synthesis of multi-gene phylogenetics and phylogenomics.</title>
        <authorList>
            <person name="Vandepol N."/>
            <person name="Liber J."/>
            <person name="Desiro A."/>
            <person name="Na H."/>
            <person name="Kennedy M."/>
            <person name="Barry K."/>
            <person name="Grigoriev I.V."/>
            <person name="Miller A.N."/>
            <person name="O'Donnell K."/>
            <person name="Stajich J.E."/>
            <person name="Bonito G."/>
        </authorList>
    </citation>
    <scope>NUCLEOTIDE SEQUENCE</scope>
    <source>
        <strain evidence="5">NRRL 6426</strain>
    </source>
</reference>
<accession>A0A9P5RM81</accession>
<dbReference type="Pfam" id="PF13695">
    <property type="entry name" value="Zn_ribbon_3CxxC"/>
    <property type="match status" value="1"/>
</dbReference>
<keyword evidence="2" id="KW-0863">Zinc-finger</keyword>
<dbReference type="Proteomes" id="UP000748756">
    <property type="component" value="Unassembled WGS sequence"/>
</dbReference>
<dbReference type="GO" id="GO:0008270">
    <property type="term" value="F:zinc ion binding"/>
    <property type="evidence" value="ECO:0007669"/>
    <property type="project" value="UniProtKB-KW"/>
</dbReference>
<dbReference type="SMART" id="SM01328">
    <property type="entry name" value="zf-3CxxC"/>
    <property type="match status" value="1"/>
</dbReference>
<evidence type="ECO:0000313" key="6">
    <source>
        <dbReference type="Proteomes" id="UP000748756"/>
    </source>
</evidence>
<sequence length="248" mass="28802">MDQETVPSRSVIGSFYSNLLKLDTENLNTIDIKEYSKWERRLIDAERKRRKISGNTAPTKAEKSRILSIGERKAENSSITSKNRNPMSSSWSLYPELIGSVDVHLKKPFTFYNVDDNGLHALKEYDTFVSGNFLCIKRCSKRGWSSGKIAISIRLYDHDQYNARIHHQRCRVCDSLSRPTLDADTYGERVSYRLNKWSGFEMDLPKYGKKTTPPHDCDRCEACSIGRCPHDRDDVKYRECRKHCRSDY</sequence>
<gene>
    <name evidence="5" type="ORF">BG015_003437</name>
</gene>
<evidence type="ECO:0000256" key="2">
    <source>
        <dbReference type="ARBA" id="ARBA00022771"/>
    </source>
</evidence>
<keyword evidence="1" id="KW-0479">Metal-binding</keyword>
<keyword evidence="3" id="KW-0862">Zinc</keyword>
<keyword evidence="6" id="KW-1185">Reference proteome</keyword>
<protein>
    <recommendedName>
        <fullName evidence="4">3CxxC-type domain-containing protein</fullName>
    </recommendedName>
</protein>
<proteinExistence type="predicted"/>
<evidence type="ECO:0000313" key="5">
    <source>
        <dbReference type="EMBL" id="KAF9134255.1"/>
    </source>
</evidence>
<feature type="domain" description="3CxxC-type" evidence="4">
    <location>
        <begin position="128"/>
        <end position="226"/>
    </location>
</feature>
<dbReference type="InterPro" id="IPR027377">
    <property type="entry name" value="ZAR1/RTP1-5-like_Znf-3CxxC"/>
</dbReference>
<evidence type="ECO:0000256" key="1">
    <source>
        <dbReference type="ARBA" id="ARBA00022723"/>
    </source>
</evidence>
<comment type="caution">
    <text evidence="5">The sequence shown here is derived from an EMBL/GenBank/DDBJ whole genome shotgun (WGS) entry which is preliminary data.</text>
</comment>
<evidence type="ECO:0000256" key="3">
    <source>
        <dbReference type="ARBA" id="ARBA00022833"/>
    </source>
</evidence>